<feature type="transmembrane region" description="Helical" evidence="8">
    <location>
        <begin position="165"/>
        <end position="185"/>
    </location>
</feature>
<feature type="transmembrane region" description="Helical" evidence="8">
    <location>
        <begin position="214"/>
        <end position="229"/>
    </location>
</feature>
<evidence type="ECO:0000256" key="3">
    <source>
        <dbReference type="ARBA" id="ARBA00022448"/>
    </source>
</evidence>
<dbReference type="GO" id="GO:1903785">
    <property type="term" value="P:L-valine transmembrane transport"/>
    <property type="evidence" value="ECO:0007669"/>
    <property type="project" value="TreeGrafter"/>
</dbReference>
<sequence>MLMSRAFRTAFNLSLPVLGAYWFLGITYGLLAANMGYSVWIPISMALCVYSGSVEFIALTLLLGTFQPLSAFVMAFMVGARHLFYGISMLDRYRGAGWRKPMLIYWLSDETFAVNFSNIDRMKASGNQFACYLWVSALDCFYWVAGGIMGYLLGTSLGESILRHLQGLDFVVTAMFVAIFMDDYVRHKATHLSSWLGVAAGAVCFYLFGPQQFIIPTMLCILAVLFVNYKQHNP</sequence>
<feature type="transmembrane region" description="Helical" evidence="8">
    <location>
        <begin position="72"/>
        <end position="90"/>
    </location>
</feature>
<keyword evidence="6 8" id="KW-1133">Transmembrane helix</keyword>
<dbReference type="Pfam" id="PF03591">
    <property type="entry name" value="AzlC"/>
    <property type="match status" value="1"/>
</dbReference>
<evidence type="ECO:0000256" key="1">
    <source>
        <dbReference type="ARBA" id="ARBA00004651"/>
    </source>
</evidence>
<dbReference type="Proteomes" id="UP000263098">
    <property type="component" value="Unassembled WGS sequence"/>
</dbReference>
<comment type="similarity">
    <text evidence="2">Belongs to the AzlC family.</text>
</comment>
<evidence type="ECO:0000256" key="2">
    <source>
        <dbReference type="ARBA" id="ARBA00010735"/>
    </source>
</evidence>
<name>A0A3D2SHL0_9BACE</name>
<evidence type="ECO:0000256" key="7">
    <source>
        <dbReference type="ARBA" id="ARBA00023136"/>
    </source>
</evidence>
<comment type="subcellular location">
    <subcellularLocation>
        <location evidence="1">Cell membrane</location>
        <topology evidence="1">Multi-pass membrane protein</topology>
    </subcellularLocation>
</comment>
<dbReference type="PANTHER" id="PTHR34979:SF1">
    <property type="entry name" value="INNER MEMBRANE PROTEIN YGAZ"/>
    <property type="match status" value="1"/>
</dbReference>
<keyword evidence="5 8" id="KW-0812">Transmembrane</keyword>
<evidence type="ECO:0000256" key="4">
    <source>
        <dbReference type="ARBA" id="ARBA00022475"/>
    </source>
</evidence>
<feature type="transmembrane region" description="Helical" evidence="8">
    <location>
        <begin position="20"/>
        <end position="40"/>
    </location>
</feature>
<feature type="transmembrane region" description="Helical" evidence="8">
    <location>
        <begin position="131"/>
        <end position="153"/>
    </location>
</feature>
<protein>
    <submittedName>
        <fullName evidence="9">Branched-chain amino acid transporter AzlC</fullName>
    </submittedName>
</protein>
<dbReference type="InterPro" id="IPR011606">
    <property type="entry name" value="Brnchd-chn_aa_trnsp_permease"/>
</dbReference>
<evidence type="ECO:0000313" key="9">
    <source>
        <dbReference type="EMBL" id="HCK25319.1"/>
    </source>
</evidence>
<accession>A0A3D2SHL0</accession>
<keyword evidence="7 8" id="KW-0472">Membrane</keyword>
<keyword evidence="3" id="KW-0813">Transport</keyword>
<organism evidence="9 10">
    <name type="scientific">Bacteroides graminisolvens</name>
    <dbReference type="NCBI Taxonomy" id="477666"/>
    <lineage>
        <taxon>Bacteria</taxon>
        <taxon>Pseudomonadati</taxon>
        <taxon>Bacteroidota</taxon>
        <taxon>Bacteroidia</taxon>
        <taxon>Bacteroidales</taxon>
        <taxon>Bacteroidaceae</taxon>
        <taxon>Bacteroides</taxon>
    </lineage>
</organism>
<evidence type="ECO:0000256" key="6">
    <source>
        <dbReference type="ARBA" id="ARBA00022989"/>
    </source>
</evidence>
<feature type="transmembrane region" description="Helical" evidence="8">
    <location>
        <begin position="47"/>
        <end position="66"/>
    </location>
</feature>
<evidence type="ECO:0000256" key="5">
    <source>
        <dbReference type="ARBA" id="ARBA00022692"/>
    </source>
</evidence>
<evidence type="ECO:0000256" key="8">
    <source>
        <dbReference type="SAM" id="Phobius"/>
    </source>
</evidence>
<dbReference type="AlphaFoldDB" id="A0A3D2SHL0"/>
<feature type="transmembrane region" description="Helical" evidence="8">
    <location>
        <begin position="192"/>
        <end position="208"/>
    </location>
</feature>
<comment type="caution">
    <text evidence="9">The sequence shown here is derived from an EMBL/GenBank/DDBJ whole genome shotgun (WGS) entry which is preliminary data.</text>
</comment>
<evidence type="ECO:0000313" key="10">
    <source>
        <dbReference type="Proteomes" id="UP000263098"/>
    </source>
</evidence>
<proteinExistence type="inferred from homology"/>
<reference evidence="9 10" key="1">
    <citation type="journal article" date="2018" name="Nat. Biotechnol.">
        <title>A standardized bacterial taxonomy based on genome phylogeny substantially revises the tree of life.</title>
        <authorList>
            <person name="Parks D.H."/>
            <person name="Chuvochina M."/>
            <person name="Waite D.W."/>
            <person name="Rinke C."/>
            <person name="Skarshewski A."/>
            <person name="Chaumeil P.A."/>
            <person name="Hugenholtz P."/>
        </authorList>
    </citation>
    <scope>NUCLEOTIDE SEQUENCE [LARGE SCALE GENOMIC DNA]</scope>
    <source>
        <strain evidence="9">UBA9667</strain>
    </source>
</reference>
<gene>
    <name evidence="9" type="ORF">DHW31_11240</name>
</gene>
<dbReference type="GO" id="GO:0005886">
    <property type="term" value="C:plasma membrane"/>
    <property type="evidence" value="ECO:0007669"/>
    <property type="project" value="UniProtKB-SubCell"/>
</dbReference>
<dbReference type="PANTHER" id="PTHR34979">
    <property type="entry name" value="INNER MEMBRANE PROTEIN YGAZ"/>
    <property type="match status" value="1"/>
</dbReference>
<dbReference type="EMBL" id="DPVG01000417">
    <property type="protein sequence ID" value="HCK25319.1"/>
    <property type="molecule type" value="Genomic_DNA"/>
</dbReference>
<keyword evidence="4" id="KW-1003">Cell membrane</keyword>